<gene>
    <name evidence="2" type="ORF">CLN94_03580</name>
</gene>
<dbReference type="EMBL" id="NTJD01000002">
    <property type="protein sequence ID" value="PCD77596.1"/>
    <property type="molecule type" value="Genomic_DNA"/>
</dbReference>
<feature type="compositionally biased region" description="Basic residues" evidence="1">
    <location>
        <begin position="1"/>
        <end position="11"/>
    </location>
</feature>
<accession>A0A2A4CTY0</accession>
<organism evidence="2 3">
    <name type="scientific">Pseudothioclava arenosa</name>
    <dbReference type="NCBI Taxonomy" id="1795308"/>
    <lineage>
        <taxon>Bacteria</taxon>
        <taxon>Pseudomonadati</taxon>
        <taxon>Pseudomonadota</taxon>
        <taxon>Alphaproteobacteria</taxon>
        <taxon>Rhodobacterales</taxon>
        <taxon>Paracoccaceae</taxon>
        <taxon>Pseudothioclava</taxon>
    </lineage>
</organism>
<keyword evidence="3" id="KW-1185">Reference proteome</keyword>
<name>A0A2A4CTY0_9RHOB</name>
<comment type="caution">
    <text evidence="2">The sequence shown here is derived from an EMBL/GenBank/DDBJ whole genome shotgun (WGS) entry which is preliminary data.</text>
</comment>
<proteinExistence type="predicted"/>
<evidence type="ECO:0000256" key="1">
    <source>
        <dbReference type="SAM" id="MobiDB-lite"/>
    </source>
</evidence>
<sequence>MARKRGKRRPAGPKPSDFEALPPEEEARLAAEAVAYAASDAEYSSYHEFEDVAEDLGPPPTLEDALYALDSWADAGKAAEMATYHKAERRYLGVPVPAIDDMVGMWRERLDVPGRVALARDLWASDIHEARIAAAKLLTQARLRPDSEAWELIVSWVPQFDAWAIADHVAKAGGKRLQADPARLETVADWARSEHLWTRRAAFVFTLPWTKLTHPKPEDLATREQVLGWAADLAEDPEWFIQKAIGWWLRDLSKHDPARVRDWLDAHGARLKPFARKEAAKYLK</sequence>
<dbReference type="PANTHER" id="PTHR34070:SF1">
    <property type="entry name" value="DNA ALKYLATION REPAIR PROTEIN"/>
    <property type="match status" value="1"/>
</dbReference>
<dbReference type="PANTHER" id="PTHR34070">
    <property type="entry name" value="ARMADILLO-TYPE FOLD"/>
    <property type="match status" value="1"/>
</dbReference>
<dbReference type="Pfam" id="PF08713">
    <property type="entry name" value="DNA_alkylation"/>
    <property type="match status" value="1"/>
</dbReference>
<dbReference type="Proteomes" id="UP000243507">
    <property type="component" value="Unassembled WGS sequence"/>
</dbReference>
<feature type="region of interest" description="Disordered" evidence="1">
    <location>
        <begin position="1"/>
        <end position="23"/>
    </location>
</feature>
<dbReference type="OrthoDB" id="7345147at2"/>
<dbReference type="Gene3D" id="1.25.10.90">
    <property type="match status" value="1"/>
</dbReference>
<dbReference type="InterPro" id="IPR016024">
    <property type="entry name" value="ARM-type_fold"/>
</dbReference>
<evidence type="ECO:0000313" key="3">
    <source>
        <dbReference type="Proteomes" id="UP000243507"/>
    </source>
</evidence>
<dbReference type="SUPFAM" id="SSF48371">
    <property type="entry name" value="ARM repeat"/>
    <property type="match status" value="1"/>
</dbReference>
<dbReference type="RefSeq" id="WP_096431200.1">
    <property type="nucleotide sequence ID" value="NZ_NTJD01000002.1"/>
</dbReference>
<evidence type="ECO:0000313" key="2">
    <source>
        <dbReference type="EMBL" id="PCD77596.1"/>
    </source>
</evidence>
<dbReference type="InterPro" id="IPR014825">
    <property type="entry name" value="DNA_alkylation"/>
</dbReference>
<dbReference type="AlphaFoldDB" id="A0A2A4CTY0"/>
<reference evidence="2 3" key="1">
    <citation type="submission" date="2017-09" db="EMBL/GenBank/DDBJ databases">
        <title>A multilocus sequence analysis scheme for characterization of bacteria in the genus Thioclava.</title>
        <authorList>
            <person name="Liu Y."/>
            <person name="Shao Z."/>
        </authorList>
    </citation>
    <scope>NUCLEOTIDE SEQUENCE [LARGE SCALE GENOMIC DNA]</scope>
    <source>
        <strain evidence="2 3">CAU 1312</strain>
    </source>
</reference>
<dbReference type="CDD" id="cd06561">
    <property type="entry name" value="AlkD_like"/>
    <property type="match status" value="1"/>
</dbReference>
<protein>
    <submittedName>
        <fullName evidence="2">DNA alkylation repair protein</fullName>
    </submittedName>
</protein>